<keyword evidence="1" id="KW-1133">Transmembrane helix</keyword>
<accession>A0A2T0S3D3</accession>
<sequence length="500" mass="53808">MTTTAIRRPGAPARTAPADDRGTTALAGVLLSMVSIILATVDPQLRHWFLVPVTICAVLLGADIIEWLRRRCDVLDPQALLALMGLHFFYVAPILHVVLDYWMWETYPSDGWRDSLGAMAILNMAGLAVYRVILSMRSRPSRRGPHRELNEAVFQRAGVAAVMLGVTAFAAEVMMFGGVQGFLTTMTSNRTELAGLGWMLIVAESFPLLAFAVAVVRWRRPLAERPAVLVSLWLGFAAVQFVVSGVRGSRNNTVWPVLVGVILIHYLVRRISRKTLAGFVAGFAVFMYAYGLYKGAGTDVLEIINGRRTVAEVSDRTGRDVPTVLLGDLGRADIQAAILDGLRSGRVEPVMGATYLAAPLIAVPLGVLPDRPPGKVAVGTDALYGTGAYDAGLRSSRVYGITGEALLNFGIGGGLLSFAVLGLLVRAARRYCREALRGDRTTAKLLSASLTVVTISVLSWDADNLVWFSLKHVLPVVLVILVTLTWPTAGQSPHRAGGAG</sequence>
<gene>
    <name evidence="2" type="ORF">CLV70_10974</name>
</gene>
<protein>
    <recommendedName>
        <fullName evidence="4">O-antigen polysaccharide polymerase Wzy-like protein</fullName>
    </recommendedName>
</protein>
<proteinExistence type="predicted"/>
<feature type="transmembrane region" description="Helical" evidence="1">
    <location>
        <begin position="196"/>
        <end position="216"/>
    </location>
</feature>
<feature type="transmembrane region" description="Helical" evidence="1">
    <location>
        <begin position="80"/>
        <end position="104"/>
    </location>
</feature>
<dbReference type="AlphaFoldDB" id="A0A2T0S3D3"/>
<organism evidence="2 3">
    <name type="scientific">Pseudosporangium ferrugineum</name>
    <dbReference type="NCBI Taxonomy" id="439699"/>
    <lineage>
        <taxon>Bacteria</taxon>
        <taxon>Bacillati</taxon>
        <taxon>Actinomycetota</taxon>
        <taxon>Actinomycetes</taxon>
        <taxon>Micromonosporales</taxon>
        <taxon>Micromonosporaceae</taxon>
        <taxon>Pseudosporangium</taxon>
    </lineage>
</organism>
<comment type="caution">
    <text evidence="2">The sequence shown here is derived from an EMBL/GenBank/DDBJ whole genome shotgun (WGS) entry which is preliminary data.</text>
</comment>
<feature type="transmembrane region" description="Helical" evidence="1">
    <location>
        <begin position="252"/>
        <end position="268"/>
    </location>
</feature>
<evidence type="ECO:0000313" key="2">
    <source>
        <dbReference type="EMBL" id="PRY27920.1"/>
    </source>
</evidence>
<keyword evidence="1" id="KW-0472">Membrane</keyword>
<feature type="transmembrane region" description="Helical" evidence="1">
    <location>
        <begin position="275"/>
        <end position="293"/>
    </location>
</feature>
<dbReference type="OrthoDB" id="2379168at2"/>
<name>A0A2T0S3D3_9ACTN</name>
<keyword evidence="1" id="KW-0812">Transmembrane</keyword>
<feature type="transmembrane region" description="Helical" evidence="1">
    <location>
        <begin position="466"/>
        <end position="486"/>
    </location>
</feature>
<keyword evidence="3" id="KW-1185">Reference proteome</keyword>
<feature type="transmembrane region" description="Helical" evidence="1">
    <location>
        <begin position="116"/>
        <end position="133"/>
    </location>
</feature>
<dbReference type="EMBL" id="PVZG01000009">
    <property type="protein sequence ID" value="PRY27920.1"/>
    <property type="molecule type" value="Genomic_DNA"/>
</dbReference>
<feature type="transmembrane region" description="Helical" evidence="1">
    <location>
        <begin position="228"/>
        <end position="246"/>
    </location>
</feature>
<evidence type="ECO:0000313" key="3">
    <source>
        <dbReference type="Proteomes" id="UP000239209"/>
    </source>
</evidence>
<evidence type="ECO:0000256" key="1">
    <source>
        <dbReference type="SAM" id="Phobius"/>
    </source>
</evidence>
<feature type="transmembrane region" description="Helical" evidence="1">
    <location>
        <begin position="21"/>
        <end position="41"/>
    </location>
</feature>
<feature type="transmembrane region" description="Helical" evidence="1">
    <location>
        <begin position="47"/>
        <end position="68"/>
    </location>
</feature>
<reference evidence="2 3" key="1">
    <citation type="submission" date="2018-03" db="EMBL/GenBank/DDBJ databases">
        <title>Genomic Encyclopedia of Archaeal and Bacterial Type Strains, Phase II (KMG-II): from individual species to whole genera.</title>
        <authorList>
            <person name="Goeker M."/>
        </authorList>
    </citation>
    <scope>NUCLEOTIDE SEQUENCE [LARGE SCALE GENOMIC DNA]</scope>
    <source>
        <strain evidence="2 3">DSM 45348</strain>
    </source>
</reference>
<feature type="transmembrane region" description="Helical" evidence="1">
    <location>
        <begin position="405"/>
        <end position="425"/>
    </location>
</feature>
<dbReference type="Proteomes" id="UP000239209">
    <property type="component" value="Unassembled WGS sequence"/>
</dbReference>
<feature type="transmembrane region" description="Helical" evidence="1">
    <location>
        <begin position="153"/>
        <end position="176"/>
    </location>
</feature>
<evidence type="ECO:0008006" key="4">
    <source>
        <dbReference type="Google" id="ProtNLM"/>
    </source>
</evidence>
<dbReference type="RefSeq" id="WP_106128034.1">
    <property type="nucleotide sequence ID" value="NZ_PVZG01000009.1"/>
</dbReference>